<evidence type="ECO:0000313" key="1">
    <source>
        <dbReference type="EMBL" id="KAJ9127622.1"/>
    </source>
</evidence>
<sequence>MNPTHSYQNNHTKPDMHLFNPVSGVLLGAAISMLAFCAAGPLNDPGGASIQASGDDEVSAPPSVEPVRLESRKGGEKQKGKQGGDDVEEYDSMGDAPLDLPKEFEENKAIDDAAKTPGKKKKHWWQLL</sequence>
<dbReference type="Proteomes" id="UP001234202">
    <property type="component" value="Unassembled WGS sequence"/>
</dbReference>
<gene>
    <name evidence="1" type="ORF">QFC24_001032</name>
</gene>
<accession>A0ACC2XXQ2</accession>
<name>A0ACC2XXQ2_9TREE</name>
<evidence type="ECO:0000313" key="2">
    <source>
        <dbReference type="Proteomes" id="UP001234202"/>
    </source>
</evidence>
<dbReference type="EMBL" id="JASBWV010000002">
    <property type="protein sequence ID" value="KAJ9127622.1"/>
    <property type="molecule type" value="Genomic_DNA"/>
</dbReference>
<keyword evidence="2" id="KW-1185">Reference proteome</keyword>
<comment type="caution">
    <text evidence="1">The sequence shown here is derived from an EMBL/GenBank/DDBJ whole genome shotgun (WGS) entry which is preliminary data.</text>
</comment>
<protein>
    <submittedName>
        <fullName evidence="1">Uncharacterized protein</fullName>
    </submittedName>
</protein>
<organism evidence="1 2">
    <name type="scientific">Naganishia onofrii</name>
    <dbReference type="NCBI Taxonomy" id="1851511"/>
    <lineage>
        <taxon>Eukaryota</taxon>
        <taxon>Fungi</taxon>
        <taxon>Dikarya</taxon>
        <taxon>Basidiomycota</taxon>
        <taxon>Agaricomycotina</taxon>
        <taxon>Tremellomycetes</taxon>
        <taxon>Filobasidiales</taxon>
        <taxon>Filobasidiaceae</taxon>
        <taxon>Naganishia</taxon>
    </lineage>
</organism>
<reference evidence="1" key="1">
    <citation type="submission" date="2023-04" db="EMBL/GenBank/DDBJ databases">
        <title>Draft Genome sequencing of Naganishia species isolated from polar environments using Oxford Nanopore Technology.</title>
        <authorList>
            <person name="Leo P."/>
            <person name="Venkateswaran K."/>
        </authorList>
    </citation>
    <scope>NUCLEOTIDE SEQUENCE</scope>
    <source>
        <strain evidence="1">DBVPG 5303</strain>
    </source>
</reference>
<proteinExistence type="predicted"/>